<organism evidence="1 2">
    <name type="scientific">Anaerobium acetethylicum</name>
    <dbReference type="NCBI Taxonomy" id="1619234"/>
    <lineage>
        <taxon>Bacteria</taxon>
        <taxon>Bacillati</taxon>
        <taxon>Bacillota</taxon>
        <taxon>Clostridia</taxon>
        <taxon>Lachnospirales</taxon>
        <taxon>Lachnospiraceae</taxon>
        <taxon>Anaerobium</taxon>
    </lineage>
</organism>
<sequence>MIAKGHAAEYLIYKNTFTIKVFFLKYRNGISDKIMGHK</sequence>
<proteinExistence type="predicted"/>
<evidence type="ECO:0000313" key="1">
    <source>
        <dbReference type="EMBL" id="SCP97272.1"/>
    </source>
</evidence>
<dbReference type="STRING" id="1619234.SAMN05421730_100984"/>
<evidence type="ECO:0000313" key="2">
    <source>
        <dbReference type="Proteomes" id="UP000199315"/>
    </source>
</evidence>
<dbReference type="AlphaFoldDB" id="A0A1D3TTH3"/>
<name>A0A1D3TTH3_9FIRM</name>
<dbReference type="EMBL" id="FMKA01000009">
    <property type="protein sequence ID" value="SCP97272.1"/>
    <property type="molecule type" value="Genomic_DNA"/>
</dbReference>
<gene>
    <name evidence="1" type="ORF">SAMN05421730_100984</name>
</gene>
<dbReference type="Proteomes" id="UP000199315">
    <property type="component" value="Unassembled WGS sequence"/>
</dbReference>
<accession>A0A1D3TTH3</accession>
<reference evidence="1 2" key="1">
    <citation type="submission" date="2016-09" db="EMBL/GenBank/DDBJ databases">
        <authorList>
            <person name="Capua I."/>
            <person name="De Benedictis P."/>
            <person name="Joannis T."/>
            <person name="Lombin L.H."/>
            <person name="Cattoli G."/>
        </authorList>
    </citation>
    <scope>NUCLEOTIDE SEQUENCE [LARGE SCALE GENOMIC DNA]</scope>
    <source>
        <strain evidence="1 2">GluBS11</strain>
    </source>
</reference>
<protein>
    <submittedName>
        <fullName evidence="1">Uncharacterized protein</fullName>
    </submittedName>
</protein>
<keyword evidence="2" id="KW-1185">Reference proteome</keyword>